<dbReference type="RefSeq" id="WP_230056882.1">
    <property type="nucleotide sequence ID" value="NZ_CAJHOE010000002.1"/>
</dbReference>
<name>A0ABN7K6G0_9BACT</name>
<keyword evidence="2" id="KW-1185">Reference proteome</keyword>
<organism evidence="1 2">
    <name type="scientific">Campylobacter suis</name>
    <dbReference type="NCBI Taxonomy" id="2790657"/>
    <lineage>
        <taxon>Bacteria</taxon>
        <taxon>Pseudomonadati</taxon>
        <taxon>Campylobacterota</taxon>
        <taxon>Epsilonproteobacteria</taxon>
        <taxon>Campylobacterales</taxon>
        <taxon>Campylobacteraceae</taxon>
        <taxon>Campylobacter</taxon>
    </lineage>
</organism>
<sequence>MKILEYFYNQPLRSVKFINRKMQITSPKTLIIGGFGSGKTTLVCEYLANFKQDERLYINLSDLRAKSDEILLNLSEFLSQKPNIKAVCIDNASMADFHILTNLNTEILLITTADKTAQLSNFTKLNLPYLDYEEFIAFFRKNLDADMLFSHYLAHGRIPKNTFTDTTEVSENIQNLIQKALDKTTLNVLRECAKHTSENISVYEIFKELKERIKVSKDSVYASFAELQNIGMINLIEKFNEPNAAKRLFFSDFAMRNALSFKKDFNKNFLNVVFCELDKFNEQIFYTKELDFFLNKRKLAIICNPFSEHDLLILKFKKLHATLKKLGVKKLQIISVANQGEMAIEGIKCEIVPFSQWALSIDF</sequence>
<accession>A0ABN7K6G0</accession>
<reference evidence="1 2" key="1">
    <citation type="submission" date="2020-11" db="EMBL/GenBank/DDBJ databases">
        <authorList>
            <person name="Peeters C."/>
        </authorList>
    </citation>
    <scope>NUCLEOTIDE SEQUENCE [LARGE SCALE GENOMIC DNA]</scope>
    <source>
        <strain evidence="1 2">LMG 8286</strain>
    </source>
</reference>
<protein>
    <recommendedName>
        <fullName evidence="3">ATP-binding protein</fullName>
    </recommendedName>
</protein>
<gene>
    <name evidence="1" type="ORF">LMG8286_01119</name>
</gene>
<dbReference type="SUPFAM" id="SSF52540">
    <property type="entry name" value="P-loop containing nucleoside triphosphate hydrolases"/>
    <property type="match status" value="1"/>
</dbReference>
<dbReference type="InterPro" id="IPR027417">
    <property type="entry name" value="P-loop_NTPase"/>
</dbReference>
<comment type="caution">
    <text evidence="1">The sequence shown here is derived from an EMBL/GenBank/DDBJ whole genome shotgun (WGS) entry which is preliminary data.</text>
</comment>
<evidence type="ECO:0000313" key="1">
    <source>
        <dbReference type="EMBL" id="CAD7288062.1"/>
    </source>
</evidence>
<dbReference type="EMBL" id="CAJHOE010000002">
    <property type="protein sequence ID" value="CAD7288062.1"/>
    <property type="molecule type" value="Genomic_DNA"/>
</dbReference>
<evidence type="ECO:0008006" key="3">
    <source>
        <dbReference type="Google" id="ProtNLM"/>
    </source>
</evidence>
<dbReference type="Proteomes" id="UP000789359">
    <property type="component" value="Unassembled WGS sequence"/>
</dbReference>
<proteinExistence type="predicted"/>
<evidence type="ECO:0000313" key="2">
    <source>
        <dbReference type="Proteomes" id="UP000789359"/>
    </source>
</evidence>